<evidence type="ECO:0000313" key="4">
    <source>
        <dbReference type="EMBL" id="KAF0745283.1"/>
    </source>
</evidence>
<reference evidence="4 5" key="1">
    <citation type="submission" date="2019-07" db="EMBL/GenBank/DDBJ databases">
        <title>Genomics analysis of Aphanomyces spp. identifies a new class of oomycete effector associated with host adaptation.</title>
        <authorList>
            <person name="Gaulin E."/>
        </authorList>
    </citation>
    <scope>NUCLEOTIDE SEQUENCE [LARGE SCALE GENOMIC DNA]</scope>
    <source>
        <strain evidence="4 5">ATCC 201684</strain>
    </source>
</reference>
<name>A0A6G0XX17_9STRA</name>
<dbReference type="EMBL" id="VJMJ01000002">
    <property type="protein sequence ID" value="KAF0745283.1"/>
    <property type="molecule type" value="Genomic_DNA"/>
</dbReference>
<evidence type="ECO:0000313" key="5">
    <source>
        <dbReference type="Proteomes" id="UP000481153"/>
    </source>
</evidence>
<dbReference type="AlphaFoldDB" id="A0A6G0XX17"/>
<accession>A0A6G0XX17</accession>
<feature type="compositionally biased region" description="Acidic residues" evidence="1">
    <location>
        <begin position="190"/>
        <end position="199"/>
    </location>
</feature>
<gene>
    <name evidence="4" type="ORF">Ae201684_000314</name>
</gene>
<keyword evidence="5" id="KW-1185">Reference proteome</keyword>
<organism evidence="4 5">
    <name type="scientific">Aphanomyces euteiches</name>
    <dbReference type="NCBI Taxonomy" id="100861"/>
    <lineage>
        <taxon>Eukaryota</taxon>
        <taxon>Sar</taxon>
        <taxon>Stramenopiles</taxon>
        <taxon>Oomycota</taxon>
        <taxon>Saprolegniomycetes</taxon>
        <taxon>Saprolegniales</taxon>
        <taxon>Verrucalvaceae</taxon>
        <taxon>Aphanomyces</taxon>
    </lineage>
</organism>
<feature type="compositionally biased region" description="Polar residues" evidence="1">
    <location>
        <begin position="245"/>
        <end position="254"/>
    </location>
</feature>
<feature type="compositionally biased region" description="Polar residues" evidence="1">
    <location>
        <begin position="427"/>
        <end position="443"/>
    </location>
</feature>
<dbReference type="Proteomes" id="UP000481153">
    <property type="component" value="Unassembled WGS sequence"/>
</dbReference>
<dbReference type="VEuPathDB" id="FungiDB:AeMF1_014262"/>
<feature type="compositionally biased region" description="Low complexity" evidence="1">
    <location>
        <begin position="205"/>
        <end position="226"/>
    </location>
</feature>
<feature type="signal peptide" evidence="3">
    <location>
        <begin position="1"/>
        <end position="24"/>
    </location>
</feature>
<feature type="compositionally biased region" description="Polar residues" evidence="1">
    <location>
        <begin position="57"/>
        <end position="87"/>
    </location>
</feature>
<protein>
    <submittedName>
        <fullName evidence="4">Uncharacterized protein</fullName>
    </submittedName>
</protein>
<feature type="region of interest" description="Disordered" evidence="1">
    <location>
        <begin position="417"/>
        <end position="463"/>
    </location>
</feature>
<feature type="compositionally biased region" description="Pro residues" evidence="1">
    <location>
        <begin position="361"/>
        <end position="379"/>
    </location>
</feature>
<keyword evidence="2" id="KW-1133">Transmembrane helix</keyword>
<evidence type="ECO:0000256" key="3">
    <source>
        <dbReference type="SAM" id="SignalP"/>
    </source>
</evidence>
<feature type="chain" id="PRO_5026231879" evidence="3">
    <location>
        <begin position="25"/>
        <end position="463"/>
    </location>
</feature>
<evidence type="ECO:0000256" key="2">
    <source>
        <dbReference type="SAM" id="Phobius"/>
    </source>
</evidence>
<keyword evidence="2" id="KW-0812">Transmembrane</keyword>
<feature type="transmembrane region" description="Helical" evidence="2">
    <location>
        <begin position="269"/>
        <end position="287"/>
    </location>
</feature>
<feature type="compositionally biased region" description="Low complexity" evidence="1">
    <location>
        <begin position="162"/>
        <end position="189"/>
    </location>
</feature>
<comment type="caution">
    <text evidence="4">The sequence shown here is derived from an EMBL/GenBank/DDBJ whole genome shotgun (WGS) entry which is preliminary data.</text>
</comment>
<feature type="compositionally biased region" description="Low complexity" evidence="1">
    <location>
        <begin position="293"/>
        <end position="308"/>
    </location>
</feature>
<proteinExistence type="predicted"/>
<keyword evidence="2" id="KW-0472">Membrane</keyword>
<evidence type="ECO:0000256" key="1">
    <source>
        <dbReference type="SAM" id="MobiDB-lite"/>
    </source>
</evidence>
<feature type="region of interest" description="Disordered" evidence="1">
    <location>
        <begin position="292"/>
        <end position="381"/>
    </location>
</feature>
<feature type="region of interest" description="Disordered" evidence="1">
    <location>
        <begin position="22"/>
        <end position="254"/>
    </location>
</feature>
<feature type="compositionally biased region" description="Acidic residues" evidence="1">
    <location>
        <begin position="320"/>
        <end position="335"/>
    </location>
</feature>
<keyword evidence="3" id="KW-0732">Signal</keyword>
<feature type="compositionally biased region" description="Acidic residues" evidence="1">
    <location>
        <begin position="447"/>
        <end position="463"/>
    </location>
</feature>
<feature type="compositionally biased region" description="Polar residues" evidence="1">
    <location>
        <begin position="108"/>
        <end position="127"/>
    </location>
</feature>
<sequence>MVVRRQVGRLLFLLACVALGPNLADSPAPEPSQTTPKPTVVTIPGPPLDPEFEQLIETPTTPAATILSPETTPSASTSDENPATTPSEGGLSSLDVLAPPIDIPTPSVPNNATAPSAPESENATVKSTVLPPQENTSSSSLPPDSPDGSKDGGNDEPPDSPAPTSAPTTEAPSDPATQVDVPTVVVSEPPSEEEPEEPTLDGGSTTAITTTEAAAPSPPSEAAIPTGNHNGGDDKVDVEPDDEPTTTAKPTIPSVVNDSVKSKSLTKTMYTAVAFVGFGLLCLVVVLRRRQVRSATSSSSVNGRGSTSGAYAKISNPNDPYDDVDDMDWQDDPEEGLTPSKSTGRRRLSPEFNPFSRSSVPPTPKATPTITSPPPPPVAPQVVETRSKLHEPINPFAMNHDVFSDFDMVPQVKASIKPILPPPASQPMVQQQAVTQPTSSSIFSMDELADDDTTGWDEDDWTN</sequence>